<dbReference type="STRING" id="483219.LILAB_18500"/>
<evidence type="ECO:0000313" key="2">
    <source>
        <dbReference type="EMBL" id="AEI65602.1"/>
    </source>
</evidence>
<dbReference type="eggNOG" id="ENOG5033GRR">
    <property type="taxonomic scope" value="Bacteria"/>
</dbReference>
<evidence type="ECO:0000313" key="3">
    <source>
        <dbReference type="Proteomes" id="UP000000488"/>
    </source>
</evidence>
<evidence type="ECO:0000256" key="1">
    <source>
        <dbReference type="SAM" id="Coils"/>
    </source>
</evidence>
<feature type="coiled-coil region" evidence="1">
    <location>
        <begin position="207"/>
        <end position="234"/>
    </location>
</feature>
<sequence length="450" mass="48596">MLVPSTLKFQDGLPTVTPEKLEAIRARHAAATPGPWAWFGFVPRPKSPGLRDIYLATVNQGRRHVLDFVRWGMTNAQPRFRAGSVMVNAADVAVRRYDDANDITGFTSPDATFLAASWEDVRDLLAHVATLESAVPALKPQHPSQYGGRLGPEVVRTAIQYAPPQVQREAYRALQALAWDYCTLADQALLRRAETAEAERSDLTTKHLAALAERDAAQQEVERLQVERDSYSGMETAFSELATLRERVLGPPPTPTPVLTTLREALERAADARQQVADWDAQGDADGGLQGQGAEAFAILGAALEEACAARRALESGPRTPPLGLQDLVGDFLATLHSTPRNPYPTEDDPRAAGWADAMDAVREGANALGGAFNAARAIAARTPPPSHAHTRERVERAIPNVQAPFTPEQRDALNALIQASPLGTRARIAPTPVPTVPALVERTGKDGAR</sequence>
<accession>F8C6L3</accession>
<dbReference type="HOGENOM" id="CLU_608095_0_0_7"/>
<proteinExistence type="predicted"/>
<dbReference type="Proteomes" id="UP000000488">
    <property type="component" value="Chromosome"/>
</dbReference>
<organism evidence="2 3">
    <name type="scientific">Myxococcus fulvus (strain ATCC BAA-855 / HW-1)</name>
    <dbReference type="NCBI Taxonomy" id="483219"/>
    <lineage>
        <taxon>Bacteria</taxon>
        <taxon>Pseudomonadati</taxon>
        <taxon>Myxococcota</taxon>
        <taxon>Myxococcia</taxon>
        <taxon>Myxococcales</taxon>
        <taxon>Cystobacterineae</taxon>
        <taxon>Myxococcaceae</taxon>
        <taxon>Myxococcus</taxon>
    </lineage>
</organism>
<gene>
    <name evidence="2" type="ordered locus">LILAB_18500</name>
</gene>
<dbReference type="KEGG" id="mfu:LILAB_18500"/>
<keyword evidence="1" id="KW-0175">Coiled coil</keyword>
<protein>
    <submittedName>
        <fullName evidence="2">Uncharacterized protein</fullName>
    </submittedName>
</protein>
<name>F8C6L3_MYXFH</name>
<reference evidence="2 3" key="1">
    <citation type="journal article" date="2011" name="J. Bacteriol.">
        <title>Genome sequence of the halotolerant marine bacterium Myxococcus fulvus HW-1.</title>
        <authorList>
            <person name="Li Z.F."/>
            <person name="Li X."/>
            <person name="Liu H."/>
            <person name="Liu X."/>
            <person name="Han K."/>
            <person name="Wu Z.H."/>
            <person name="Hu W."/>
            <person name="Li F.F."/>
            <person name="Li Y.Z."/>
        </authorList>
    </citation>
    <scope>NUCLEOTIDE SEQUENCE [LARGE SCALE GENOMIC DNA]</scope>
    <source>
        <strain evidence="3">ATCC BAA-855 / HW-1</strain>
    </source>
</reference>
<dbReference type="AlphaFoldDB" id="F8C6L3"/>
<dbReference type="EMBL" id="CP002830">
    <property type="protein sequence ID" value="AEI65602.1"/>
    <property type="molecule type" value="Genomic_DNA"/>
</dbReference>